<dbReference type="EMBL" id="RKHL01000001">
    <property type="protein sequence ID" value="ROR82723.1"/>
    <property type="molecule type" value="Genomic_DNA"/>
</dbReference>
<reference evidence="2 3" key="1">
    <citation type="submission" date="2018-11" db="EMBL/GenBank/DDBJ databases">
        <title>Sequencing the genomes of 1000 actinobacteria strains.</title>
        <authorList>
            <person name="Klenk H.-P."/>
        </authorList>
    </citation>
    <scope>NUCLEOTIDE SEQUENCE [LARGE SCALE GENOMIC DNA]</scope>
    <source>
        <strain evidence="2 3">DSM 14012</strain>
    </source>
</reference>
<dbReference type="RefSeq" id="WP_085512552.1">
    <property type="nucleotide sequence ID" value="NZ_FXAP01000004.1"/>
</dbReference>
<protein>
    <submittedName>
        <fullName evidence="2">Uncharacterized protein DUF222</fullName>
    </submittedName>
</protein>
<sequence length="532" mass="56904">MSSSPRVPLGPVSADPLGTLGETVSELLRTWSGALDPIRPGDDAIEQLAGMNDAGVVRVLDQLGAVQHVVEVLAARVMGSVSERSRGGIVGHDPLARSHGYATPAVMLSERWRMPRGRAATITSVGQAITPKRALTGDVIECDRPEIAAAIEPRPAVDAPCLPLSEGDNPTCTVDHDEATTPCGFVRSALSVEGAGILLRELRLVSSGVDAERVHRSVSAGIEHCDGAPLAEVSSLAKLVRTGLDQDGPVPREIALRKQQRCTLRELPDGMTELRAFLAPQAAGWIRATMDAVVGKQLRQVRFVDPSADAAATPDAGDALPSADPFDDAYVPAAEMPDTRTMDERRVEALVEVFRHAAGCETAVMELAPVSLIIRMDEPDLADASPWSDGKAFIDGVSEPITAGTARRMAADGRIIPMVLGGPSQVLDLGVGTRLFTRNQKLALAERDGGCAWTGCTHPPSYTEAHHLVWWSRGGPTDLSNGILLCGFHHHRIHNDGWEVVVRDHVPWFIPPAHVDPHRIPRRGGKPRLRAA</sequence>
<accession>A0A3N2C5C7</accession>
<dbReference type="AlphaFoldDB" id="A0A3N2C5C7"/>
<comment type="caution">
    <text evidence="2">The sequence shown here is derived from an EMBL/GenBank/DDBJ whole genome shotgun (WGS) entry which is preliminary data.</text>
</comment>
<keyword evidence="3" id="KW-1185">Reference proteome</keyword>
<organism evidence="2 3">
    <name type="scientific">Plantibacter flavus</name>
    <dbReference type="NCBI Taxonomy" id="150123"/>
    <lineage>
        <taxon>Bacteria</taxon>
        <taxon>Bacillati</taxon>
        <taxon>Actinomycetota</taxon>
        <taxon>Actinomycetes</taxon>
        <taxon>Micrococcales</taxon>
        <taxon>Microbacteriaceae</taxon>
        <taxon>Plantibacter</taxon>
    </lineage>
</organism>
<proteinExistence type="predicted"/>
<dbReference type="CDD" id="cd00085">
    <property type="entry name" value="HNHc"/>
    <property type="match status" value="1"/>
</dbReference>
<evidence type="ECO:0000259" key="1">
    <source>
        <dbReference type="SMART" id="SM00507"/>
    </source>
</evidence>
<evidence type="ECO:0000313" key="2">
    <source>
        <dbReference type="EMBL" id="ROR82723.1"/>
    </source>
</evidence>
<gene>
    <name evidence="2" type="ORF">EDD42_2817</name>
</gene>
<dbReference type="Pfam" id="PF02720">
    <property type="entry name" value="DUF222"/>
    <property type="match status" value="1"/>
</dbReference>
<dbReference type="Gene3D" id="1.10.30.50">
    <property type="match status" value="1"/>
</dbReference>
<dbReference type="SMART" id="SM00507">
    <property type="entry name" value="HNHc"/>
    <property type="match status" value="1"/>
</dbReference>
<evidence type="ECO:0000313" key="3">
    <source>
        <dbReference type="Proteomes" id="UP000266915"/>
    </source>
</evidence>
<feature type="domain" description="HNH nuclease" evidence="1">
    <location>
        <begin position="439"/>
        <end position="491"/>
    </location>
</feature>
<dbReference type="Pfam" id="PF13391">
    <property type="entry name" value="HNH_2"/>
    <property type="match status" value="1"/>
</dbReference>
<name>A0A3N2C5C7_9MICO</name>
<dbReference type="InterPro" id="IPR003615">
    <property type="entry name" value="HNH_nuc"/>
</dbReference>
<dbReference type="InterPro" id="IPR003870">
    <property type="entry name" value="DUF222"/>
</dbReference>
<dbReference type="Proteomes" id="UP000266915">
    <property type="component" value="Unassembled WGS sequence"/>
</dbReference>